<dbReference type="GO" id="GO:0009295">
    <property type="term" value="C:nucleoid"/>
    <property type="evidence" value="ECO:0007669"/>
    <property type="project" value="UniProtKB-SubCell"/>
</dbReference>
<keyword evidence="3" id="KW-0963">Cytoplasm</keyword>
<reference evidence="6 7" key="1">
    <citation type="submission" date="2019-03" db="EMBL/GenBank/DDBJ databases">
        <title>Genomic Encyclopedia of Type Strains, Phase IV (KMG-IV): sequencing the most valuable type-strain genomes for metagenomic binning, comparative biology and taxonomic classification.</title>
        <authorList>
            <person name="Goeker M."/>
        </authorList>
    </citation>
    <scope>NUCLEOTIDE SEQUENCE [LARGE SCALE GENOMIC DNA]</scope>
    <source>
        <strain evidence="6 7">DSM 16998</strain>
    </source>
</reference>
<evidence type="ECO:0000256" key="3">
    <source>
        <dbReference type="ARBA" id="ARBA00022490"/>
    </source>
</evidence>
<keyword evidence="4 6" id="KW-0238">DNA-binding</keyword>
<comment type="caution">
    <text evidence="6">The sequence shown here is derived from an EMBL/GenBank/DDBJ whole genome shotgun (WGS) entry which is preliminary data.</text>
</comment>
<feature type="domain" description="DNA-binding protein H-NS-like C-terminal" evidence="5">
    <location>
        <begin position="77"/>
        <end position="121"/>
    </location>
</feature>
<dbReference type="SMART" id="SM00528">
    <property type="entry name" value="HNS"/>
    <property type="match status" value="1"/>
</dbReference>
<dbReference type="InterPro" id="IPR027444">
    <property type="entry name" value="H-NS_C_dom"/>
</dbReference>
<keyword evidence="7" id="KW-1185">Reference proteome</keyword>
<dbReference type="InParanoid" id="A0A4R6QUB4"/>
<evidence type="ECO:0000256" key="2">
    <source>
        <dbReference type="ARBA" id="ARBA00010610"/>
    </source>
</evidence>
<name>A0A4R6QUB4_9BURK</name>
<dbReference type="InterPro" id="IPR037150">
    <property type="entry name" value="H-NS_C_dom_sf"/>
</dbReference>
<evidence type="ECO:0000256" key="4">
    <source>
        <dbReference type="ARBA" id="ARBA00023125"/>
    </source>
</evidence>
<dbReference type="Pfam" id="PF00816">
    <property type="entry name" value="Histone_HNS"/>
    <property type="match status" value="1"/>
</dbReference>
<protein>
    <submittedName>
        <fullName evidence="6">DNA-binding protein H-NS</fullName>
    </submittedName>
</protein>
<dbReference type="RefSeq" id="WP_243748103.1">
    <property type="nucleotide sequence ID" value="NZ_SNXS01000001.1"/>
</dbReference>
<comment type="similarity">
    <text evidence="2">Belongs to the histone-like protein H-NS family.</text>
</comment>
<dbReference type="SUPFAM" id="SSF81273">
    <property type="entry name" value="H-NS histone-like proteins"/>
    <property type="match status" value="1"/>
</dbReference>
<evidence type="ECO:0000259" key="5">
    <source>
        <dbReference type="SMART" id="SM00528"/>
    </source>
</evidence>
<dbReference type="Proteomes" id="UP000295361">
    <property type="component" value="Unassembled WGS sequence"/>
</dbReference>
<gene>
    <name evidence="6" type="ORF">DES47_101132</name>
</gene>
<proteinExistence type="inferred from homology"/>
<accession>A0A4R6QUB4</accession>
<dbReference type="AlphaFoldDB" id="A0A4R6QUB4"/>
<evidence type="ECO:0000313" key="6">
    <source>
        <dbReference type="EMBL" id="TDP74085.1"/>
    </source>
</evidence>
<dbReference type="PANTHER" id="PTHR38097">
    <property type="match status" value="1"/>
</dbReference>
<evidence type="ECO:0000313" key="7">
    <source>
        <dbReference type="Proteomes" id="UP000295361"/>
    </source>
</evidence>
<dbReference type="EMBL" id="SNXS01000001">
    <property type="protein sequence ID" value="TDP74085.1"/>
    <property type="molecule type" value="Genomic_DNA"/>
</dbReference>
<sequence>MIAANMFSNTLHQSEFVSDSHNTLKDLLAQRAALDAQIAQTKEAELSGAIQQVRDLMARYDLTIADLSARAPRGSKIKEPSKVAAKYRDKETGASWSGRGLKPKWLKAKIEAGAKIDDFAV</sequence>
<dbReference type="GO" id="GO:0003677">
    <property type="term" value="F:DNA binding"/>
    <property type="evidence" value="ECO:0007669"/>
    <property type="project" value="UniProtKB-KW"/>
</dbReference>
<organism evidence="6 7">
    <name type="scientific">Roseateles toxinivorans</name>
    <dbReference type="NCBI Taxonomy" id="270368"/>
    <lineage>
        <taxon>Bacteria</taxon>
        <taxon>Pseudomonadati</taxon>
        <taxon>Pseudomonadota</taxon>
        <taxon>Betaproteobacteria</taxon>
        <taxon>Burkholderiales</taxon>
        <taxon>Sphaerotilaceae</taxon>
        <taxon>Roseateles</taxon>
    </lineage>
</organism>
<dbReference type="Gene3D" id="4.10.430.10">
    <property type="entry name" value="Histone-like protein H-NS, C-terminal domain"/>
    <property type="match status" value="1"/>
</dbReference>
<evidence type="ECO:0000256" key="1">
    <source>
        <dbReference type="ARBA" id="ARBA00004453"/>
    </source>
</evidence>
<dbReference type="PANTHER" id="PTHR38097:SF2">
    <property type="entry name" value="DNA-BINDING PROTEIN STPA"/>
    <property type="match status" value="1"/>
</dbReference>
<comment type="subcellular location">
    <subcellularLocation>
        <location evidence="1">Cytoplasm</location>
        <location evidence="1">Nucleoid</location>
    </subcellularLocation>
</comment>